<gene>
    <name evidence="3" type="ORF">GGX14DRAFT_362022</name>
</gene>
<feature type="region of interest" description="Disordered" evidence="1">
    <location>
        <begin position="315"/>
        <end position="366"/>
    </location>
</feature>
<protein>
    <submittedName>
        <fullName evidence="3">Endonuclease/exonuclease/phosphatase</fullName>
    </submittedName>
</protein>
<evidence type="ECO:0000313" key="3">
    <source>
        <dbReference type="EMBL" id="KAJ7211998.1"/>
    </source>
</evidence>
<dbReference type="SUPFAM" id="SSF56219">
    <property type="entry name" value="DNase I-like"/>
    <property type="match status" value="1"/>
</dbReference>
<feature type="domain" description="Endonuclease/exonuclease/phosphatase" evidence="2">
    <location>
        <begin position="19"/>
        <end position="216"/>
    </location>
</feature>
<reference evidence="3" key="1">
    <citation type="submission" date="2023-03" db="EMBL/GenBank/DDBJ databases">
        <title>Massive genome expansion in bonnet fungi (Mycena s.s.) driven by repeated elements and novel gene families across ecological guilds.</title>
        <authorList>
            <consortium name="Lawrence Berkeley National Laboratory"/>
            <person name="Harder C.B."/>
            <person name="Miyauchi S."/>
            <person name="Viragh M."/>
            <person name="Kuo A."/>
            <person name="Thoen E."/>
            <person name="Andreopoulos B."/>
            <person name="Lu D."/>
            <person name="Skrede I."/>
            <person name="Drula E."/>
            <person name="Henrissat B."/>
            <person name="Morin E."/>
            <person name="Kohler A."/>
            <person name="Barry K."/>
            <person name="LaButti K."/>
            <person name="Morin E."/>
            <person name="Salamov A."/>
            <person name="Lipzen A."/>
            <person name="Mereny Z."/>
            <person name="Hegedus B."/>
            <person name="Baldrian P."/>
            <person name="Stursova M."/>
            <person name="Weitz H."/>
            <person name="Taylor A."/>
            <person name="Grigoriev I.V."/>
            <person name="Nagy L.G."/>
            <person name="Martin F."/>
            <person name="Kauserud H."/>
        </authorList>
    </citation>
    <scope>NUCLEOTIDE SEQUENCE</scope>
    <source>
        <strain evidence="3">9144</strain>
    </source>
</reference>
<sequence length="366" mass="41053">MNGLKATSLSQAGHKWHELHSVLRMKQLGILIVTETHMSAAQAVEIKDSYMNKRLSLYHSEYPDNPATKGVAIVLNREITNIEGVGIRYLIPGRAMLAIIPWHDKHTLTVLASYAPAESDEEKVAYWNKLCDLWLTLDLPVPDVVGGDFNLVTNPLDRLPHHPDSDAVVTVYLRFVRLLEFKDGWRSINPDKKAYTHLSTRGTLSRIDWLLVSPTLMKNCHDWEITDFSRSLTDHKMVSVKISAPGAPYIGRGRWAVPLFLLNDTEFMGYATKEACKLEDSMTMLCTDTANAQTRSKEFKDNVLKFAKKKAKTAVGATEKKRAGLEAEREELLNAPGPAPLPRFDPTPSRPPEPDPPLSEPEGHRV</sequence>
<accession>A0AAD6YG81</accession>
<keyword evidence="3" id="KW-0255">Endonuclease</keyword>
<dbReference type="Pfam" id="PF03372">
    <property type="entry name" value="Exo_endo_phos"/>
    <property type="match status" value="1"/>
</dbReference>
<dbReference type="GO" id="GO:0004519">
    <property type="term" value="F:endonuclease activity"/>
    <property type="evidence" value="ECO:0007669"/>
    <property type="project" value="UniProtKB-KW"/>
</dbReference>
<feature type="compositionally biased region" description="Basic and acidic residues" evidence="1">
    <location>
        <begin position="318"/>
        <end position="332"/>
    </location>
</feature>
<dbReference type="EMBL" id="JARJCW010000024">
    <property type="protein sequence ID" value="KAJ7211998.1"/>
    <property type="molecule type" value="Genomic_DNA"/>
</dbReference>
<organism evidence="3 4">
    <name type="scientific">Mycena pura</name>
    <dbReference type="NCBI Taxonomy" id="153505"/>
    <lineage>
        <taxon>Eukaryota</taxon>
        <taxon>Fungi</taxon>
        <taxon>Dikarya</taxon>
        <taxon>Basidiomycota</taxon>
        <taxon>Agaricomycotina</taxon>
        <taxon>Agaricomycetes</taxon>
        <taxon>Agaricomycetidae</taxon>
        <taxon>Agaricales</taxon>
        <taxon>Marasmiineae</taxon>
        <taxon>Mycenaceae</taxon>
        <taxon>Mycena</taxon>
    </lineage>
</organism>
<dbReference type="InterPro" id="IPR005135">
    <property type="entry name" value="Endo/exonuclease/phosphatase"/>
</dbReference>
<dbReference type="Gene3D" id="3.60.10.10">
    <property type="entry name" value="Endonuclease/exonuclease/phosphatase"/>
    <property type="match status" value="1"/>
</dbReference>
<keyword evidence="4" id="KW-1185">Reference proteome</keyword>
<evidence type="ECO:0000259" key="2">
    <source>
        <dbReference type="Pfam" id="PF03372"/>
    </source>
</evidence>
<evidence type="ECO:0000313" key="4">
    <source>
        <dbReference type="Proteomes" id="UP001219525"/>
    </source>
</evidence>
<dbReference type="Proteomes" id="UP001219525">
    <property type="component" value="Unassembled WGS sequence"/>
</dbReference>
<keyword evidence="3" id="KW-0378">Hydrolase</keyword>
<keyword evidence="3" id="KW-0540">Nuclease</keyword>
<dbReference type="AlphaFoldDB" id="A0AAD6YG81"/>
<evidence type="ECO:0000256" key="1">
    <source>
        <dbReference type="SAM" id="MobiDB-lite"/>
    </source>
</evidence>
<name>A0AAD6YG81_9AGAR</name>
<comment type="caution">
    <text evidence="3">The sequence shown here is derived from an EMBL/GenBank/DDBJ whole genome shotgun (WGS) entry which is preliminary data.</text>
</comment>
<dbReference type="InterPro" id="IPR036691">
    <property type="entry name" value="Endo/exonu/phosph_ase_sf"/>
</dbReference>
<proteinExistence type="predicted"/>
<feature type="compositionally biased region" description="Pro residues" evidence="1">
    <location>
        <begin position="337"/>
        <end position="359"/>
    </location>
</feature>